<dbReference type="EMBL" id="KB097143">
    <property type="protein sequence ID" value="ESN99327.1"/>
    <property type="molecule type" value="Genomic_DNA"/>
</dbReference>
<dbReference type="AlphaFoldDB" id="T1ET98"/>
<dbReference type="STRING" id="6412.T1ET98"/>
<feature type="compositionally biased region" description="Low complexity" evidence="2">
    <location>
        <begin position="522"/>
        <end position="537"/>
    </location>
</feature>
<protein>
    <submittedName>
        <fullName evidence="3 4">Uncharacterized protein</fullName>
    </submittedName>
</protein>
<reference evidence="3 5" key="2">
    <citation type="journal article" date="2013" name="Nature">
        <title>Insights into bilaterian evolution from three spiralian genomes.</title>
        <authorList>
            <person name="Simakov O."/>
            <person name="Marletaz F."/>
            <person name="Cho S.J."/>
            <person name="Edsinger-Gonzales E."/>
            <person name="Havlak P."/>
            <person name="Hellsten U."/>
            <person name="Kuo D.H."/>
            <person name="Larsson T."/>
            <person name="Lv J."/>
            <person name="Arendt D."/>
            <person name="Savage R."/>
            <person name="Osoegawa K."/>
            <person name="de Jong P."/>
            <person name="Grimwood J."/>
            <person name="Chapman J.A."/>
            <person name="Shapiro H."/>
            <person name="Aerts A."/>
            <person name="Otillar R.P."/>
            <person name="Terry A.Y."/>
            <person name="Boore J.L."/>
            <person name="Grigoriev I.V."/>
            <person name="Lindberg D.R."/>
            <person name="Seaver E.C."/>
            <person name="Weisblat D.A."/>
            <person name="Putnam N.H."/>
            <person name="Rokhsar D.S."/>
        </authorList>
    </citation>
    <scope>NUCLEOTIDE SEQUENCE</scope>
</reference>
<feature type="region of interest" description="Disordered" evidence="2">
    <location>
        <begin position="595"/>
        <end position="659"/>
    </location>
</feature>
<organism evidence="4 5">
    <name type="scientific">Helobdella robusta</name>
    <name type="common">Californian leech</name>
    <dbReference type="NCBI Taxonomy" id="6412"/>
    <lineage>
        <taxon>Eukaryota</taxon>
        <taxon>Metazoa</taxon>
        <taxon>Spiralia</taxon>
        <taxon>Lophotrochozoa</taxon>
        <taxon>Annelida</taxon>
        <taxon>Clitellata</taxon>
        <taxon>Hirudinea</taxon>
        <taxon>Rhynchobdellida</taxon>
        <taxon>Glossiphoniidae</taxon>
        <taxon>Helobdella</taxon>
    </lineage>
</organism>
<dbReference type="Proteomes" id="UP000015101">
    <property type="component" value="Unassembled WGS sequence"/>
</dbReference>
<feature type="region of interest" description="Disordered" evidence="2">
    <location>
        <begin position="498"/>
        <end position="557"/>
    </location>
</feature>
<dbReference type="GeneID" id="20199798"/>
<dbReference type="KEGG" id="hro:HELRODRAFT_162850"/>
<dbReference type="EnsemblMetazoa" id="HelroT162850">
    <property type="protein sequence ID" value="HelroP162850"/>
    <property type="gene ID" value="HelroG162850"/>
</dbReference>
<evidence type="ECO:0000313" key="3">
    <source>
        <dbReference type="EMBL" id="ESN99327.1"/>
    </source>
</evidence>
<keyword evidence="5" id="KW-1185">Reference proteome</keyword>
<feature type="region of interest" description="Disordered" evidence="2">
    <location>
        <begin position="232"/>
        <end position="258"/>
    </location>
</feature>
<dbReference type="CTD" id="20199798"/>
<dbReference type="HOGENOM" id="CLU_416376_0_0_1"/>
<dbReference type="PANTHER" id="PTHR13715:SF99">
    <property type="entry name" value="INOSITOL 1,4,5-TRISPHOSPHATE RECEPTOR-LIKE PROTEIN A"/>
    <property type="match status" value="1"/>
</dbReference>
<dbReference type="GO" id="GO:0006816">
    <property type="term" value="P:calcium ion transport"/>
    <property type="evidence" value="ECO:0007669"/>
    <property type="project" value="InterPro"/>
</dbReference>
<keyword evidence="1" id="KW-0175">Coiled coil</keyword>
<reference evidence="4" key="3">
    <citation type="submission" date="2015-06" db="UniProtKB">
        <authorList>
            <consortium name="EnsemblMetazoa"/>
        </authorList>
    </citation>
    <scope>IDENTIFICATION</scope>
</reference>
<reference evidence="5" key="1">
    <citation type="submission" date="2012-12" db="EMBL/GenBank/DDBJ databases">
        <authorList>
            <person name="Hellsten U."/>
            <person name="Grimwood J."/>
            <person name="Chapman J.A."/>
            <person name="Shapiro H."/>
            <person name="Aerts A."/>
            <person name="Otillar R.P."/>
            <person name="Terry A.Y."/>
            <person name="Boore J.L."/>
            <person name="Simakov O."/>
            <person name="Marletaz F."/>
            <person name="Cho S.-J."/>
            <person name="Edsinger-Gonzales E."/>
            <person name="Havlak P."/>
            <person name="Kuo D.-H."/>
            <person name="Larsson T."/>
            <person name="Lv J."/>
            <person name="Arendt D."/>
            <person name="Savage R."/>
            <person name="Osoegawa K."/>
            <person name="de Jong P."/>
            <person name="Lindberg D.R."/>
            <person name="Seaver E.C."/>
            <person name="Weisblat D.A."/>
            <person name="Putnam N.H."/>
            <person name="Grigoriev I.V."/>
            <person name="Rokhsar D.S."/>
        </authorList>
    </citation>
    <scope>NUCLEOTIDE SEQUENCE</scope>
</reference>
<feature type="compositionally biased region" description="Acidic residues" evidence="2">
    <location>
        <begin position="642"/>
        <end position="653"/>
    </location>
</feature>
<evidence type="ECO:0000313" key="5">
    <source>
        <dbReference type="Proteomes" id="UP000015101"/>
    </source>
</evidence>
<accession>T1ET98</accession>
<evidence type="ECO:0000256" key="2">
    <source>
        <dbReference type="SAM" id="MobiDB-lite"/>
    </source>
</evidence>
<feature type="region of interest" description="Disordered" evidence="2">
    <location>
        <begin position="206"/>
        <end position="225"/>
    </location>
</feature>
<dbReference type="InterPro" id="IPR015925">
    <property type="entry name" value="Ryanodine_IP3_receptor"/>
</dbReference>
<gene>
    <name evidence="4" type="primary">20199798</name>
    <name evidence="3" type="ORF">HELRODRAFT_162850</name>
</gene>
<feature type="compositionally biased region" description="Low complexity" evidence="2">
    <location>
        <begin position="611"/>
        <end position="620"/>
    </location>
</feature>
<feature type="compositionally biased region" description="Basic and acidic residues" evidence="2">
    <location>
        <begin position="545"/>
        <end position="554"/>
    </location>
</feature>
<feature type="compositionally biased region" description="Acidic residues" evidence="2">
    <location>
        <begin position="239"/>
        <end position="258"/>
    </location>
</feature>
<feature type="compositionally biased region" description="Low complexity" evidence="2">
    <location>
        <begin position="209"/>
        <end position="225"/>
    </location>
</feature>
<dbReference type="OrthoDB" id="300855at2759"/>
<dbReference type="PANTHER" id="PTHR13715">
    <property type="entry name" value="RYANODINE RECEPTOR AND IP3 RECEPTOR"/>
    <property type="match status" value="1"/>
</dbReference>
<dbReference type="RefSeq" id="XP_009023187.1">
    <property type="nucleotide sequence ID" value="XM_009024939.1"/>
</dbReference>
<proteinExistence type="predicted"/>
<dbReference type="InParanoid" id="T1ET98"/>
<sequence>MLVGFDLHINEEHCIWAYIFFFIHLHDTKKSDYTALELYVHKLLLQEKNDFFPLNRALSLSAMDEDSTESKVDELLRQIQHLVQKQKEEDARKKREEERQKQLRWKEEHRMALLQTHASMDLGGGSFGGGGSGGSGGGGIGGVAGYARGINKVTKSQYKQATRQKQWLSTNKSHAMDNILSNADAKNPDDNLASVIKKSTAFNDQQKKAATTAMPASSSSSTVPMVPFHQQTSKSADFETFEDDDDDDIGDENNEADDYDTLASDYLADNKNEIAKIGLSSGSLLDYPKSSRLGERQLLHYELPNKQQSIKQIMKFEPDDPFAPTVIPPLFFQSSKRSRSSSVQSALIGNEDDDVEDENVDDEFEISAYEPESQPDSNISKEEIKKYTKTDGRKLKPKLQTFQEILSNPLYESDSNSNTFKQMENFSSNASKHENHKRDGASAENQNLLIQSAEQIYQPQAGDGASNQTAMSLLNANILCSAPSAAMQLNQSKLSKVNERKHLQHKKRQSLNVHDAPKLWKPIKQQPRQQPDQTSSSQPPPYNQHLEHQQKKLDVSSQQTLLLPSRRSAENVITTKAAGDGQFFQLQQHHFYPEHEQFSDSQQQKPHQTHLHTSQQTSQQHSKDVQLGDEHSLKSTAKREDSENEEAIDDDDRIESTFV</sequence>
<evidence type="ECO:0000313" key="4">
    <source>
        <dbReference type="EnsemblMetazoa" id="HelroP162850"/>
    </source>
</evidence>
<evidence type="ECO:0000256" key="1">
    <source>
        <dbReference type="SAM" id="Coils"/>
    </source>
</evidence>
<name>T1ET98_HELRO</name>
<feature type="coiled-coil region" evidence="1">
    <location>
        <begin position="65"/>
        <end position="108"/>
    </location>
</feature>
<dbReference type="EMBL" id="AMQM01001199">
    <property type="status" value="NOT_ANNOTATED_CDS"/>
    <property type="molecule type" value="Genomic_DNA"/>
</dbReference>
<feature type="compositionally biased region" description="Basic and acidic residues" evidence="2">
    <location>
        <begin position="621"/>
        <end position="641"/>
    </location>
</feature>